<dbReference type="EMBL" id="JAVXUP010000690">
    <property type="protein sequence ID" value="KAK3022821.1"/>
    <property type="molecule type" value="Genomic_DNA"/>
</dbReference>
<organism evidence="2 3">
    <name type="scientific">Escallonia herrerae</name>
    <dbReference type="NCBI Taxonomy" id="1293975"/>
    <lineage>
        <taxon>Eukaryota</taxon>
        <taxon>Viridiplantae</taxon>
        <taxon>Streptophyta</taxon>
        <taxon>Embryophyta</taxon>
        <taxon>Tracheophyta</taxon>
        <taxon>Spermatophyta</taxon>
        <taxon>Magnoliopsida</taxon>
        <taxon>eudicotyledons</taxon>
        <taxon>Gunneridae</taxon>
        <taxon>Pentapetalae</taxon>
        <taxon>asterids</taxon>
        <taxon>campanulids</taxon>
        <taxon>Escalloniales</taxon>
        <taxon>Escalloniaceae</taxon>
        <taxon>Escallonia</taxon>
    </lineage>
</organism>
<comment type="caution">
    <text evidence="2">The sequence shown here is derived from an EMBL/GenBank/DDBJ whole genome shotgun (WGS) entry which is preliminary data.</text>
</comment>
<keyword evidence="3" id="KW-1185">Reference proteome</keyword>
<proteinExistence type="predicted"/>
<dbReference type="AlphaFoldDB" id="A0AA88W847"/>
<name>A0AA88W847_9ASTE</name>
<evidence type="ECO:0000256" key="1">
    <source>
        <dbReference type="SAM" id="MobiDB-lite"/>
    </source>
</evidence>
<evidence type="ECO:0000313" key="3">
    <source>
        <dbReference type="Proteomes" id="UP001188597"/>
    </source>
</evidence>
<dbReference type="Proteomes" id="UP001188597">
    <property type="component" value="Unassembled WGS sequence"/>
</dbReference>
<accession>A0AA88W847</accession>
<feature type="region of interest" description="Disordered" evidence="1">
    <location>
        <begin position="28"/>
        <end position="48"/>
    </location>
</feature>
<reference evidence="2" key="1">
    <citation type="submission" date="2022-12" db="EMBL/GenBank/DDBJ databases">
        <title>Draft genome assemblies for two species of Escallonia (Escalloniales).</title>
        <authorList>
            <person name="Chanderbali A."/>
            <person name="Dervinis C."/>
            <person name="Anghel I."/>
            <person name="Soltis D."/>
            <person name="Soltis P."/>
            <person name="Zapata F."/>
        </authorList>
    </citation>
    <scope>NUCLEOTIDE SEQUENCE</scope>
    <source>
        <strain evidence="2">UCBG64.0493</strain>
        <tissue evidence="2">Leaf</tissue>
    </source>
</reference>
<protein>
    <submittedName>
        <fullName evidence="2">Uncharacterized protein</fullName>
    </submittedName>
</protein>
<sequence>MRSNTTYQNGPPTSSVLEKIRVISSSPSKPQVIDLTSPKQSSSERKPSLKIALPPVRKFEVLDFAKPSEQYTLGKFSIPAGHNKIQQEEEELVRRNNGGVGEVILCKDGHCSGTFGYPKLNRVPSKTVMGKKNMRRRYQ</sequence>
<evidence type="ECO:0000313" key="2">
    <source>
        <dbReference type="EMBL" id="KAK3022821.1"/>
    </source>
</evidence>
<gene>
    <name evidence="2" type="ORF">RJ639_046641</name>
</gene>